<evidence type="ECO:0000256" key="4">
    <source>
        <dbReference type="PROSITE-ProRule" id="PRU00175"/>
    </source>
</evidence>
<dbReference type="PROSITE" id="PS00518">
    <property type="entry name" value="ZF_RING_1"/>
    <property type="match status" value="1"/>
</dbReference>
<dbReference type="AlphaFoldDB" id="A0A8B9JA24"/>
<dbReference type="SUPFAM" id="SSF57850">
    <property type="entry name" value="RING/U-box"/>
    <property type="match status" value="1"/>
</dbReference>
<evidence type="ECO:0000256" key="3">
    <source>
        <dbReference type="ARBA" id="ARBA00022833"/>
    </source>
</evidence>
<dbReference type="GO" id="GO:0008270">
    <property type="term" value="F:zinc ion binding"/>
    <property type="evidence" value="ECO:0007669"/>
    <property type="project" value="UniProtKB-KW"/>
</dbReference>
<dbReference type="SMART" id="SM00184">
    <property type="entry name" value="RING"/>
    <property type="match status" value="1"/>
</dbReference>
<organism evidence="6 7">
    <name type="scientific">Astyanax mexicanus</name>
    <name type="common">Blind cave fish</name>
    <name type="synonym">Astyanax fasciatus mexicanus</name>
    <dbReference type="NCBI Taxonomy" id="7994"/>
    <lineage>
        <taxon>Eukaryota</taxon>
        <taxon>Metazoa</taxon>
        <taxon>Chordata</taxon>
        <taxon>Craniata</taxon>
        <taxon>Vertebrata</taxon>
        <taxon>Euteleostomi</taxon>
        <taxon>Actinopterygii</taxon>
        <taxon>Neopterygii</taxon>
        <taxon>Teleostei</taxon>
        <taxon>Ostariophysi</taxon>
        <taxon>Characiformes</taxon>
        <taxon>Characoidei</taxon>
        <taxon>Acestrorhamphidae</taxon>
        <taxon>Acestrorhamphinae</taxon>
        <taxon>Astyanax</taxon>
    </lineage>
</organism>
<accession>A0A8B9JA24</accession>
<dbReference type="Proteomes" id="UP000694621">
    <property type="component" value="Unplaced"/>
</dbReference>
<evidence type="ECO:0000256" key="2">
    <source>
        <dbReference type="ARBA" id="ARBA00022771"/>
    </source>
</evidence>
<evidence type="ECO:0000313" key="7">
    <source>
        <dbReference type="Proteomes" id="UP000694621"/>
    </source>
</evidence>
<keyword evidence="2 4" id="KW-0863">Zinc-finger</keyword>
<dbReference type="InterPro" id="IPR013083">
    <property type="entry name" value="Znf_RING/FYVE/PHD"/>
</dbReference>
<evidence type="ECO:0000259" key="5">
    <source>
        <dbReference type="PROSITE" id="PS50089"/>
    </source>
</evidence>
<feature type="domain" description="RING-type" evidence="5">
    <location>
        <begin position="12"/>
        <end position="56"/>
    </location>
</feature>
<dbReference type="InterPro" id="IPR051051">
    <property type="entry name" value="E3_ubiq-ligase_TRIM/RNF"/>
</dbReference>
<dbReference type="PANTHER" id="PTHR25465:SF41">
    <property type="entry name" value="E3 UBIQUITIN-PROTEIN LIGASE RNF135"/>
    <property type="match status" value="1"/>
</dbReference>
<protein>
    <recommendedName>
        <fullName evidence="5">RING-type domain-containing protein</fullName>
    </recommendedName>
</protein>
<evidence type="ECO:0000256" key="1">
    <source>
        <dbReference type="ARBA" id="ARBA00022723"/>
    </source>
</evidence>
<keyword evidence="1" id="KW-0479">Metal-binding</keyword>
<dbReference type="PANTHER" id="PTHR25465">
    <property type="entry name" value="B-BOX DOMAIN CONTAINING"/>
    <property type="match status" value="1"/>
</dbReference>
<evidence type="ECO:0000313" key="6">
    <source>
        <dbReference type="Ensembl" id="ENSAMXP00005012862.1"/>
    </source>
</evidence>
<dbReference type="Ensembl" id="ENSAMXT00005014246.1">
    <property type="protein sequence ID" value="ENSAMXP00005012862.1"/>
    <property type="gene ID" value="ENSAMXG00005006935.1"/>
</dbReference>
<name>A0A8B9JA24_ASTMX</name>
<dbReference type="InterPro" id="IPR017907">
    <property type="entry name" value="Znf_RING_CS"/>
</dbReference>
<dbReference type="PROSITE" id="PS50089">
    <property type="entry name" value="ZF_RING_2"/>
    <property type="match status" value="1"/>
</dbReference>
<reference evidence="6" key="1">
    <citation type="submission" date="2025-08" db="UniProtKB">
        <authorList>
            <consortium name="Ensembl"/>
        </authorList>
    </citation>
    <scope>IDENTIFICATION</scope>
</reference>
<keyword evidence="3" id="KW-0862">Zinc</keyword>
<dbReference type="Gene3D" id="3.30.40.10">
    <property type="entry name" value="Zinc/RING finger domain, C3HC4 (zinc finger)"/>
    <property type="match status" value="1"/>
</dbReference>
<proteinExistence type="predicted"/>
<dbReference type="InterPro" id="IPR027370">
    <property type="entry name" value="Znf-RING_euk"/>
</dbReference>
<dbReference type="Pfam" id="PF13445">
    <property type="entry name" value="zf-RING_UBOX"/>
    <property type="match status" value="1"/>
</dbReference>
<dbReference type="InterPro" id="IPR001841">
    <property type="entry name" value="Znf_RING"/>
</dbReference>
<sequence length="95" mass="10917">LDISTLEQQIQCSVCLGGFTDPVILPCEHLFCRQCILKHLQKNKNPFREARCPDCRNTFRQEDLRDNRPVRNIVETALSLGDKCLFFLTTGLSMC</sequence>